<comment type="caution">
    <text evidence="2">The sequence shown here is derived from an EMBL/GenBank/DDBJ whole genome shotgun (WGS) entry which is preliminary data.</text>
</comment>
<dbReference type="InterPro" id="IPR005368">
    <property type="entry name" value="UPF0175"/>
</dbReference>
<dbReference type="AlphaFoldDB" id="A0A8J6P9H1"/>
<dbReference type="PANTHER" id="PTHR37525:SF1">
    <property type="entry name" value="UPF0175 PROTEIN SSL1255"/>
    <property type="match status" value="1"/>
</dbReference>
<evidence type="ECO:0000313" key="3">
    <source>
        <dbReference type="Proteomes" id="UP000605201"/>
    </source>
</evidence>
<evidence type="ECO:0000313" key="2">
    <source>
        <dbReference type="EMBL" id="MBC8434430.1"/>
    </source>
</evidence>
<accession>A0A8J6P9H1</accession>
<organism evidence="2 3">
    <name type="scientific">Candidatus Desulfatibia vada</name>
    <dbReference type="NCBI Taxonomy" id="2841696"/>
    <lineage>
        <taxon>Bacteria</taxon>
        <taxon>Pseudomonadati</taxon>
        <taxon>Thermodesulfobacteriota</taxon>
        <taxon>Desulfobacteria</taxon>
        <taxon>Desulfobacterales</taxon>
        <taxon>Desulfobacterales incertae sedis</taxon>
        <taxon>Candidatus Desulfatibia</taxon>
    </lineage>
</organism>
<dbReference type="Proteomes" id="UP000605201">
    <property type="component" value="Unassembled WGS sequence"/>
</dbReference>
<proteinExistence type="inferred from homology"/>
<reference evidence="2 3" key="1">
    <citation type="submission" date="2020-08" db="EMBL/GenBank/DDBJ databases">
        <title>Bridging the membrane lipid divide: bacteria of the FCB group superphylum have the potential to synthesize archaeal ether lipids.</title>
        <authorList>
            <person name="Villanueva L."/>
            <person name="Von Meijenfeldt F.A.B."/>
            <person name="Westbye A.B."/>
            <person name="Yadav S."/>
            <person name="Hopmans E.C."/>
            <person name="Dutilh B.E."/>
            <person name="Sinninghe Damste J.S."/>
        </authorList>
    </citation>
    <scope>NUCLEOTIDE SEQUENCE [LARGE SCALE GENOMIC DNA]</scope>
    <source>
        <strain evidence="2">NIOZ-UU17</strain>
    </source>
</reference>
<dbReference type="EMBL" id="JACNIG010000439">
    <property type="protein sequence ID" value="MBC8434430.1"/>
    <property type="molecule type" value="Genomic_DNA"/>
</dbReference>
<protein>
    <submittedName>
        <fullName evidence="2">UPF0175 family protein</fullName>
    </submittedName>
</protein>
<dbReference type="InterPro" id="IPR052264">
    <property type="entry name" value="UPF0175_domain"/>
</dbReference>
<gene>
    <name evidence="2" type="ORF">H8D96_21185</name>
</gene>
<dbReference type="PANTHER" id="PTHR37525">
    <property type="entry name" value="UPF0175 PROTEIN SSL1255"/>
    <property type="match status" value="1"/>
</dbReference>
<comment type="similarity">
    <text evidence="1">Belongs to the UPF0175 family.</text>
</comment>
<dbReference type="Pfam" id="PF03683">
    <property type="entry name" value="UPF0175"/>
    <property type="match status" value="1"/>
</dbReference>
<evidence type="ECO:0000256" key="1">
    <source>
        <dbReference type="ARBA" id="ARBA00005651"/>
    </source>
</evidence>
<sequence length="85" mass="9695">METRKVCFDLPLEAFSALRKTPDEFTNDMRLAAAVKWFEMGLISQEKASGIAGMCREDFLMELSKFNVSPFQYSAEEVLQEAGYE</sequence>
<name>A0A8J6P9H1_9BACT</name>